<dbReference type="InterPro" id="IPR029030">
    <property type="entry name" value="Caspase-like_dom_sf"/>
</dbReference>
<dbReference type="AlphaFoldDB" id="A0AAV2FYU4"/>
<gene>
    <name evidence="4" type="ORF">LTRI10_LOCUS42694</name>
</gene>
<dbReference type="Gene3D" id="3.40.50.12660">
    <property type="match status" value="1"/>
</dbReference>
<reference evidence="4 5" key="1">
    <citation type="submission" date="2024-04" db="EMBL/GenBank/DDBJ databases">
        <authorList>
            <person name="Fracassetti M."/>
        </authorList>
    </citation>
    <scope>NUCLEOTIDE SEQUENCE [LARGE SCALE GENOMIC DNA]</scope>
</reference>
<comment type="similarity">
    <text evidence="1">Belongs to the peptidase C14B family.</text>
</comment>
<dbReference type="GO" id="GO:0004197">
    <property type="term" value="F:cysteine-type endopeptidase activity"/>
    <property type="evidence" value="ECO:0007669"/>
    <property type="project" value="InterPro"/>
</dbReference>
<dbReference type="GO" id="GO:0005737">
    <property type="term" value="C:cytoplasm"/>
    <property type="evidence" value="ECO:0007669"/>
    <property type="project" value="TreeGrafter"/>
</dbReference>
<dbReference type="GO" id="GO:0006508">
    <property type="term" value="P:proteolysis"/>
    <property type="evidence" value="ECO:0007669"/>
    <property type="project" value="InterPro"/>
</dbReference>
<organism evidence="4 5">
    <name type="scientific">Linum trigynum</name>
    <dbReference type="NCBI Taxonomy" id="586398"/>
    <lineage>
        <taxon>Eukaryota</taxon>
        <taxon>Viridiplantae</taxon>
        <taxon>Streptophyta</taxon>
        <taxon>Embryophyta</taxon>
        <taxon>Tracheophyta</taxon>
        <taxon>Spermatophyta</taxon>
        <taxon>Magnoliopsida</taxon>
        <taxon>eudicotyledons</taxon>
        <taxon>Gunneridae</taxon>
        <taxon>Pentapetalae</taxon>
        <taxon>rosids</taxon>
        <taxon>fabids</taxon>
        <taxon>Malpighiales</taxon>
        <taxon>Linaceae</taxon>
        <taxon>Linum</taxon>
    </lineage>
</organism>
<dbReference type="Proteomes" id="UP001497516">
    <property type="component" value="Chromosome 7"/>
</dbReference>
<dbReference type="InterPro" id="IPR011600">
    <property type="entry name" value="Pept_C14_caspase"/>
</dbReference>
<dbReference type="SUPFAM" id="SSF52129">
    <property type="entry name" value="Caspase-like"/>
    <property type="match status" value="1"/>
</dbReference>
<feature type="domain" description="Peptidase C14 caspase" evidence="3">
    <location>
        <begin position="102"/>
        <end position="338"/>
    </location>
</feature>
<feature type="region of interest" description="Disordered" evidence="2">
    <location>
        <begin position="1"/>
        <end position="20"/>
    </location>
</feature>
<sequence>METRRQPPREGGSRAMCLDRKKASAMGGWTQYKSTSSNNEGANQSGRRRRRDRLAELCKKIVQHLIRGENGSGMVTEPYQSLNSKPSPLQLQRGSYAAAATRKRALLIGVTYKSWKHRLKGTINDVRNMRSLLIHQFGFAAENILVLTEEEEAELRPTKLNIKRSLEWLVKGCRSGDSLVFYFSGHGVRRPDFDHDEQDGFDETICPADFMEAGLISDNDINEAIVWPLKNGVTLHAIVDSCHSGTILDLAFLYNNDRRKWEDNHPPSGVRKHTDGGLAICISACEDSELAVDTSAFGKGMSGAMTYILVEVVKQFPSPTYGDLMELIHEALAEVNNSGCFLSRAFRSMLHNKILQKPLLSASRPFDVGTKHFIL</sequence>
<dbReference type="PANTHER" id="PTHR48104">
    <property type="entry name" value="METACASPASE-4"/>
    <property type="match status" value="1"/>
</dbReference>
<protein>
    <recommendedName>
        <fullName evidence="3">Peptidase C14 caspase domain-containing protein</fullName>
    </recommendedName>
</protein>
<feature type="region of interest" description="Disordered" evidence="2">
    <location>
        <begin position="25"/>
        <end position="51"/>
    </location>
</feature>
<feature type="compositionally biased region" description="Polar residues" evidence="2">
    <location>
        <begin position="31"/>
        <end position="45"/>
    </location>
</feature>
<name>A0AAV2FYU4_9ROSI</name>
<evidence type="ECO:0000313" key="5">
    <source>
        <dbReference type="Proteomes" id="UP001497516"/>
    </source>
</evidence>
<keyword evidence="5" id="KW-1185">Reference proteome</keyword>
<proteinExistence type="inferred from homology"/>
<evidence type="ECO:0000313" key="4">
    <source>
        <dbReference type="EMBL" id="CAL1402713.1"/>
    </source>
</evidence>
<evidence type="ECO:0000256" key="2">
    <source>
        <dbReference type="SAM" id="MobiDB-lite"/>
    </source>
</evidence>
<dbReference type="InterPro" id="IPR050452">
    <property type="entry name" value="Metacaspase"/>
</dbReference>
<dbReference type="PANTHER" id="PTHR48104:SF2">
    <property type="entry name" value="METACASPASE-1-LIKE ISOFORM X1"/>
    <property type="match status" value="1"/>
</dbReference>
<evidence type="ECO:0000259" key="3">
    <source>
        <dbReference type="Pfam" id="PF00656"/>
    </source>
</evidence>
<dbReference type="Pfam" id="PF00656">
    <property type="entry name" value="Peptidase_C14"/>
    <property type="match status" value="1"/>
</dbReference>
<evidence type="ECO:0000256" key="1">
    <source>
        <dbReference type="ARBA" id="ARBA00009005"/>
    </source>
</evidence>
<dbReference type="EMBL" id="OZ034820">
    <property type="protein sequence ID" value="CAL1402713.1"/>
    <property type="molecule type" value="Genomic_DNA"/>
</dbReference>
<accession>A0AAV2FYU4</accession>